<evidence type="ECO:0000256" key="1">
    <source>
        <dbReference type="SAM" id="Phobius"/>
    </source>
</evidence>
<reference evidence="2" key="1">
    <citation type="journal article" date="2021" name="PeerJ">
        <title>Extensive microbial diversity within the chicken gut microbiome revealed by metagenomics and culture.</title>
        <authorList>
            <person name="Gilroy R."/>
            <person name="Ravi A."/>
            <person name="Getino M."/>
            <person name="Pursley I."/>
            <person name="Horton D.L."/>
            <person name="Alikhan N.F."/>
            <person name="Baker D."/>
            <person name="Gharbi K."/>
            <person name="Hall N."/>
            <person name="Watson M."/>
            <person name="Adriaenssens E.M."/>
            <person name="Foster-Nyarko E."/>
            <person name="Jarju S."/>
            <person name="Secka A."/>
            <person name="Antonio M."/>
            <person name="Oren A."/>
            <person name="Chaudhuri R.R."/>
            <person name="La Ragione R."/>
            <person name="Hildebrand F."/>
            <person name="Pallen M.J."/>
        </authorList>
    </citation>
    <scope>NUCLEOTIDE SEQUENCE</scope>
    <source>
        <strain evidence="2">Gambia15-2214</strain>
    </source>
</reference>
<feature type="transmembrane region" description="Helical" evidence="1">
    <location>
        <begin position="24"/>
        <end position="44"/>
    </location>
</feature>
<gene>
    <name evidence="2" type="ORF">IAA16_07690</name>
</gene>
<organism evidence="2 3">
    <name type="scientific">Candidatus Treponema excrementipullorum</name>
    <dbReference type="NCBI Taxonomy" id="2838768"/>
    <lineage>
        <taxon>Bacteria</taxon>
        <taxon>Pseudomonadati</taxon>
        <taxon>Spirochaetota</taxon>
        <taxon>Spirochaetia</taxon>
        <taxon>Spirochaetales</taxon>
        <taxon>Treponemataceae</taxon>
        <taxon>Treponema</taxon>
    </lineage>
</organism>
<protein>
    <submittedName>
        <fullName evidence="2">Uncharacterized protein</fullName>
    </submittedName>
</protein>
<dbReference type="AlphaFoldDB" id="A0A9E2NZU1"/>
<evidence type="ECO:0000313" key="2">
    <source>
        <dbReference type="EMBL" id="MBU3850429.1"/>
    </source>
</evidence>
<proteinExistence type="predicted"/>
<dbReference type="EMBL" id="JAHLFV010000181">
    <property type="protein sequence ID" value="MBU3850429.1"/>
    <property type="molecule type" value="Genomic_DNA"/>
</dbReference>
<name>A0A9E2NZU1_9SPIR</name>
<evidence type="ECO:0000313" key="3">
    <source>
        <dbReference type="Proteomes" id="UP000823914"/>
    </source>
</evidence>
<accession>A0A9E2NZU1</accession>
<keyword evidence="1" id="KW-0812">Transmembrane</keyword>
<keyword evidence="1" id="KW-0472">Membrane</keyword>
<sequence length="66" mass="6757">MGVSALSFAAGAAATGTISTSLITAGLVGAFVGLGIGLTSRELIDFLKDYKKIHVNFKTGDIVLEQ</sequence>
<reference evidence="2" key="2">
    <citation type="submission" date="2021-04" db="EMBL/GenBank/DDBJ databases">
        <authorList>
            <person name="Gilroy R."/>
        </authorList>
    </citation>
    <scope>NUCLEOTIDE SEQUENCE</scope>
    <source>
        <strain evidence="2">Gambia15-2214</strain>
    </source>
</reference>
<dbReference type="Proteomes" id="UP000823914">
    <property type="component" value="Unassembled WGS sequence"/>
</dbReference>
<keyword evidence="1" id="KW-1133">Transmembrane helix</keyword>
<comment type="caution">
    <text evidence="2">The sequence shown here is derived from an EMBL/GenBank/DDBJ whole genome shotgun (WGS) entry which is preliminary data.</text>
</comment>